<evidence type="ECO:0000259" key="3">
    <source>
        <dbReference type="Pfam" id="PF13843"/>
    </source>
</evidence>
<keyword evidence="5" id="KW-1185">Reference proteome</keyword>
<evidence type="ECO:0000256" key="2">
    <source>
        <dbReference type="SAM" id="Phobius"/>
    </source>
</evidence>
<feature type="transmembrane region" description="Helical" evidence="2">
    <location>
        <begin position="617"/>
        <end position="641"/>
    </location>
</feature>
<evidence type="ECO:0000313" key="5">
    <source>
        <dbReference type="Proteomes" id="UP000691718"/>
    </source>
</evidence>
<feature type="transmembrane region" description="Helical" evidence="2">
    <location>
        <begin position="648"/>
        <end position="671"/>
    </location>
</feature>
<dbReference type="InterPro" id="IPR029526">
    <property type="entry name" value="PGBD"/>
</dbReference>
<proteinExistence type="predicted"/>
<keyword evidence="2" id="KW-1133">Transmembrane helix</keyword>
<feature type="domain" description="PiggyBac transposable element-derived protein" evidence="3">
    <location>
        <begin position="150"/>
        <end position="510"/>
    </location>
</feature>
<feature type="compositionally biased region" description="Basic residues" evidence="1">
    <location>
        <begin position="70"/>
        <end position="88"/>
    </location>
</feature>
<feature type="transmembrane region" description="Helical" evidence="2">
    <location>
        <begin position="677"/>
        <end position="700"/>
    </location>
</feature>
<dbReference type="AlphaFoldDB" id="A0A8S3Y843"/>
<dbReference type="PANTHER" id="PTHR46599:SF3">
    <property type="entry name" value="PIGGYBAC TRANSPOSABLE ELEMENT-DERIVED PROTEIN 4"/>
    <property type="match status" value="1"/>
</dbReference>
<dbReference type="PANTHER" id="PTHR46599">
    <property type="entry name" value="PIGGYBAC TRANSPOSABLE ELEMENT-DERIVED PROTEIN 4"/>
    <property type="match status" value="1"/>
</dbReference>
<evidence type="ECO:0000256" key="1">
    <source>
        <dbReference type="SAM" id="MobiDB-lite"/>
    </source>
</evidence>
<feature type="transmembrane region" description="Helical" evidence="2">
    <location>
        <begin position="746"/>
        <end position="770"/>
    </location>
</feature>
<dbReference type="Pfam" id="PF13843">
    <property type="entry name" value="DDE_Tnp_1_7"/>
    <property type="match status" value="1"/>
</dbReference>
<protein>
    <submittedName>
        <fullName evidence="4">(apollo) hypothetical protein</fullName>
    </submittedName>
</protein>
<accession>A0A8S3Y843</accession>
<keyword evidence="2" id="KW-0472">Membrane</keyword>
<feature type="region of interest" description="Disordered" evidence="1">
    <location>
        <begin position="43"/>
        <end position="108"/>
    </location>
</feature>
<dbReference type="Proteomes" id="UP000691718">
    <property type="component" value="Unassembled WGS sequence"/>
</dbReference>
<dbReference type="OrthoDB" id="7448518at2759"/>
<feature type="compositionally biased region" description="Polar residues" evidence="1">
    <location>
        <begin position="99"/>
        <end position="108"/>
    </location>
</feature>
<organism evidence="4 5">
    <name type="scientific">Parnassius apollo</name>
    <name type="common">Apollo butterfly</name>
    <name type="synonym">Papilio apollo</name>
    <dbReference type="NCBI Taxonomy" id="110799"/>
    <lineage>
        <taxon>Eukaryota</taxon>
        <taxon>Metazoa</taxon>
        <taxon>Ecdysozoa</taxon>
        <taxon>Arthropoda</taxon>
        <taxon>Hexapoda</taxon>
        <taxon>Insecta</taxon>
        <taxon>Pterygota</taxon>
        <taxon>Neoptera</taxon>
        <taxon>Endopterygota</taxon>
        <taxon>Lepidoptera</taxon>
        <taxon>Glossata</taxon>
        <taxon>Ditrysia</taxon>
        <taxon>Papilionoidea</taxon>
        <taxon>Papilionidae</taxon>
        <taxon>Parnassiinae</taxon>
        <taxon>Parnassini</taxon>
        <taxon>Parnassius</taxon>
        <taxon>Parnassius</taxon>
    </lineage>
</organism>
<reference evidence="4" key="1">
    <citation type="submission" date="2021-04" db="EMBL/GenBank/DDBJ databases">
        <authorList>
            <person name="Tunstrom K."/>
        </authorList>
    </citation>
    <scope>NUCLEOTIDE SEQUENCE</scope>
</reference>
<gene>
    <name evidence="4" type="ORF">PAPOLLO_LOCUS27444</name>
</gene>
<feature type="transmembrane region" description="Helical" evidence="2">
    <location>
        <begin position="777"/>
        <end position="801"/>
    </location>
</feature>
<name>A0A8S3Y843_PARAO</name>
<comment type="caution">
    <text evidence="4">The sequence shown here is derived from an EMBL/GenBank/DDBJ whole genome shotgun (WGS) entry which is preliminary data.</text>
</comment>
<sequence>MASARRSWRLDSKEIFDVLVNDVDSDIEEDPEIQIEEVIQDLHEVVSVQDHENDDADMSENVSEPEQGRSRGRSRPTLRGRTRSRGGRVRSGARSTTRCSSGRHASTSIREMDEANGWSYEAVQQPPENPVFQEISRVLAPIDENSSLFDCFSIFFPDSFWKLLKTETNRYAAQMKAKQTRQGILKPGTMLYQWKPVTKQELKTFFSVVIHMTLVQKESFDSYWSTREIIETSFARKHMNRNRFRAIYSCLHLNDNSNYKPRNDPEYDAFFKLRPYFDELCFLCENSFYPNENLTIDEGTCGFRGRVHFRVYNKDKPDKYGMKVYMLCDAETGYILRMVPYVGDSKSVETIIAELSEPYFGKWHTIYMDRFFTSPTIADLLWLKETRTVGTVMANRRGLPQVWRQQPLEKAEMAFCHRGNLTACKWKDKRDVLMLTTKHGASWTEVDTKAKGVGVTKKVKPDCILDYNHYKIGVDLNDQYVSYYSLNRKSMKWWKKMFFNLVARSLVNAYILYNKSREQRRRLRFSQFLMDSGEQLVETASDAEAGPSHGPHAVGTSTRLVGRHFIERIPSSEKKEKVARVCKSRAFVAFLGQSCAFVAFLGQSCAFVAFLGQSCAFVAFLGQSCAFVAFLGQSCAFVAFLGQSCAFVAFLGQSCAFVAFLGQSCAFVAFLGQRCAFVAFLGQSCAFVAFLGQSCAFVAFPGQSCAFVAFLGQSCAFVAFLGQSSAFVAFLGQSCAFVAFPGQSCAFVAFLGQSCAFVAFLGQSCAFVAFLGQSCAFVAFLGQSCAFVAFLGQSCAFVAFLGQSCAFVAFLGEEQLCDFNYSRYFKYFILN</sequence>
<evidence type="ECO:0000313" key="4">
    <source>
        <dbReference type="EMBL" id="CAG5058168.1"/>
    </source>
</evidence>
<feature type="transmembrane region" description="Helical" evidence="2">
    <location>
        <begin position="707"/>
        <end position="740"/>
    </location>
</feature>
<feature type="transmembrane region" description="Helical" evidence="2">
    <location>
        <begin position="587"/>
        <end position="611"/>
    </location>
</feature>
<keyword evidence="2" id="KW-0812">Transmembrane</keyword>
<dbReference type="EMBL" id="CAJQZP010001656">
    <property type="protein sequence ID" value="CAG5058168.1"/>
    <property type="molecule type" value="Genomic_DNA"/>
</dbReference>